<dbReference type="InterPro" id="IPR027837">
    <property type="entry name" value="Kinocilin"/>
</dbReference>
<dbReference type="EMBL" id="JAYMGO010000002">
    <property type="protein sequence ID" value="KAL1280124.1"/>
    <property type="molecule type" value="Genomic_DNA"/>
</dbReference>
<evidence type="ECO:0000313" key="2">
    <source>
        <dbReference type="EMBL" id="KAL1280124.1"/>
    </source>
</evidence>
<keyword evidence="3" id="KW-1185">Reference proteome</keyword>
<gene>
    <name evidence="2" type="ORF">QQF64_014724</name>
</gene>
<reference evidence="2 3" key="1">
    <citation type="submission" date="2023-09" db="EMBL/GenBank/DDBJ databases">
        <authorList>
            <person name="Wang M."/>
        </authorList>
    </citation>
    <scope>NUCLEOTIDE SEQUENCE [LARGE SCALE GENOMIC DNA]</scope>
    <source>
        <strain evidence="2">GT-2023</strain>
        <tissue evidence="2">Liver</tissue>
    </source>
</reference>
<accession>A0ABR3NSX7</accession>
<dbReference type="Pfam" id="PF15033">
    <property type="entry name" value="Kinocilin"/>
    <property type="match status" value="1"/>
</dbReference>
<name>A0ABR3NSX7_9TELE</name>
<protein>
    <submittedName>
        <fullName evidence="2">Uncharacterized protein</fullName>
    </submittedName>
</protein>
<dbReference type="Proteomes" id="UP001558613">
    <property type="component" value="Unassembled WGS sequence"/>
</dbReference>
<proteinExistence type="predicted"/>
<feature type="region of interest" description="Disordered" evidence="1">
    <location>
        <begin position="165"/>
        <end position="236"/>
    </location>
</feature>
<feature type="region of interest" description="Disordered" evidence="1">
    <location>
        <begin position="1"/>
        <end position="32"/>
    </location>
</feature>
<dbReference type="PANTHER" id="PTHR38497">
    <property type="entry name" value="KINOCILIN"/>
    <property type="match status" value="1"/>
</dbReference>
<evidence type="ECO:0000256" key="1">
    <source>
        <dbReference type="SAM" id="MobiDB-lite"/>
    </source>
</evidence>
<feature type="compositionally biased region" description="Polar residues" evidence="1">
    <location>
        <begin position="179"/>
        <end position="188"/>
    </location>
</feature>
<sequence length="236" mass="26101">MKGLEDRNDKEEPEGENCRRVDTQGRHVEKEPSACRNHACQWPLITEIGQNTKPAEVPRPFQTGIDSQLEYVMQYAWGLSSVCSSSSGSHLAERNAVILEPSISLLYKVQLEGFMQVNAGLHVHAVQLVKPGLLISVYPFIRAWFNFHHILPNIGNFRVHPMATNSNPAPEQPVATLTREGTQSQLNVERSKSRMGTFVETAAPTAAEGSQDDGPSADVPDILGRRKFKSPSSDQD</sequence>
<dbReference type="PANTHER" id="PTHR38497:SF1">
    <property type="entry name" value="KINOCILIN"/>
    <property type="match status" value="1"/>
</dbReference>
<comment type="caution">
    <text evidence="2">The sequence shown here is derived from an EMBL/GenBank/DDBJ whole genome shotgun (WGS) entry which is preliminary data.</text>
</comment>
<evidence type="ECO:0000313" key="3">
    <source>
        <dbReference type="Proteomes" id="UP001558613"/>
    </source>
</evidence>
<organism evidence="2 3">
    <name type="scientific">Cirrhinus molitorella</name>
    <name type="common">mud carp</name>
    <dbReference type="NCBI Taxonomy" id="172907"/>
    <lineage>
        <taxon>Eukaryota</taxon>
        <taxon>Metazoa</taxon>
        <taxon>Chordata</taxon>
        <taxon>Craniata</taxon>
        <taxon>Vertebrata</taxon>
        <taxon>Euteleostomi</taxon>
        <taxon>Actinopterygii</taxon>
        <taxon>Neopterygii</taxon>
        <taxon>Teleostei</taxon>
        <taxon>Ostariophysi</taxon>
        <taxon>Cypriniformes</taxon>
        <taxon>Cyprinidae</taxon>
        <taxon>Labeoninae</taxon>
        <taxon>Labeonini</taxon>
        <taxon>Cirrhinus</taxon>
    </lineage>
</organism>